<evidence type="ECO:0008006" key="3">
    <source>
        <dbReference type="Google" id="ProtNLM"/>
    </source>
</evidence>
<proteinExistence type="predicted"/>
<keyword evidence="2" id="KW-1185">Reference proteome</keyword>
<organism evidence="1 2">
    <name type="scientific">Nannocystis exedens</name>
    <dbReference type="NCBI Taxonomy" id="54"/>
    <lineage>
        <taxon>Bacteria</taxon>
        <taxon>Pseudomonadati</taxon>
        <taxon>Myxococcota</taxon>
        <taxon>Polyangia</taxon>
        <taxon>Nannocystales</taxon>
        <taxon>Nannocystaceae</taxon>
        <taxon>Nannocystis</taxon>
    </lineage>
</organism>
<reference evidence="2" key="1">
    <citation type="submission" date="2016-10" db="EMBL/GenBank/DDBJ databases">
        <authorList>
            <person name="Varghese N."/>
            <person name="Submissions S."/>
        </authorList>
    </citation>
    <scope>NUCLEOTIDE SEQUENCE [LARGE SCALE GENOMIC DNA]</scope>
    <source>
        <strain evidence="2">ATCC 25963</strain>
    </source>
</reference>
<dbReference type="RefSeq" id="WP_143140969.1">
    <property type="nucleotide sequence ID" value="NZ_FOMX01000021.1"/>
</dbReference>
<evidence type="ECO:0000313" key="1">
    <source>
        <dbReference type="EMBL" id="SFE85350.1"/>
    </source>
</evidence>
<gene>
    <name evidence="1" type="ORF">SAMN02745121_05786</name>
</gene>
<dbReference type="AlphaFoldDB" id="A0A1I2DZG2"/>
<protein>
    <recommendedName>
        <fullName evidence="3">Lipoprotein</fullName>
    </recommendedName>
</protein>
<dbReference type="STRING" id="54.SAMN02745121_05786"/>
<dbReference type="Proteomes" id="UP000199400">
    <property type="component" value="Unassembled WGS sequence"/>
</dbReference>
<dbReference type="OrthoDB" id="5380004at2"/>
<dbReference type="PROSITE" id="PS51257">
    <property type="entry name" value="PROKAR_LIPOPROTEIN"/>
    <property type="match status" value="1"/>
</dbReference>
<accession>A0A1I2DZG2</accession>
<sequence>MRRSMMTMFAGTALLLAAGACKPKERDLPICPSMVAAERASEADTQTLPVDVWYSVLVRNFNRMAMEPPDEPRECSGRPIAVTWPENLKDDPRAAARPLDKRRLTDADVTFTQGEDGALLVWARIQDLGNGDALGPVALVRWVERGLEVRGIGSVQAPAQRARLRLEPLGEDAKVLVVESETCPKEQGTNKPCSREAQLLPLVEQRFVSAPMIEDGVDIGPARFLLSDHFELTLKDGWIRRYDLVRMLKFEKGVPIVDETIRSKDCDPKNTATPCEERIDAAEKRPLVFKDGVFIAPRSAWTRTRLENMTQVPAGD</sequence>
<evidence type="ECO:0000313" key="2">
    <source>
        <dbReference type="Proteomes" id="UP000199400"/>
    </source>
</evidence>
<name>A0A1I2DZG2_9BACT</name>
<dbReference type="EMBL" id="FOMX01000021">
    <property type="protein sequence ID" value="SFE85350.1"/>
    <property type="molecule type" value="Genomic_DNA"/>
</dbReference>